<proteinExistence type="predicted"/>
<reference evidence="1" key="1">
    <citation type="journal article" date="2020" name="mSystems">
        <title>Genome- and Community-Level Interaction Insights into Carbon Utilization and Element Cycling Functions of Hydrothermarchaeota in Hydrothermal Sediment.</title>
        <authorList>
            <person name="Zhou Z."/>
            <person name="Liu Y."/>
            <person name="Xu W."/>
            <person name="Pan J."/>
            <person name="Luo Z.H."/>
            <person name="Li M."/>
        </authorList>
    </citation>
    <scope>NUCLEOTIDE SEQUENCE [LARGE SCALE GENOMIC DNA]</scope>
    <source>
        <strain evidence="1">SpSt-374</strain>
    </source>
</reference>
<organism evidence="1">
    <name type="scientific">Planktothricoides sp. SpSt-374</name>
    <dbReference type="NCBI Taxonomy" id="2282167"/>
    <lineage>
        <taxon>Bacteria</taxon>
        <taxon>Bacillati</taxon>
        <taxon>Cyanobacteriota</taxon>
        <taxon>Cyanophyceae</taxon>
        <taxon>Oscillatoriophycideae</taxon>
        <taxon>Oscillatoriales</taxon>
        <taxon>Oscillatoriaceae</taxon>
        <taxon>Planktothricoides</taxon>
    </lineage>
</organism>
<gene>
    <name evidence="1" type="ORF">ENR15_22310</name>
</gene>
<dbReference type="EMBL" id="DSPX01000230">
    <property type="protein sequence ID" value="HGG03295.1"/>
    <property type="molecule type" value="Genomic_DNA"/>
</dbReference>
<evidence type="ECO:0000313" key="1">
    <source>
        <dbReference type="EMBL" id="HGG03295.1"/>
    </source>
</evidence>
<sequence>MKRQVILDAGPLVALIDRNDRFHNWAKQEWSQLEHPLLTCEAVITESCFLVKTVYGGQAGILSLFRKGVIKIAFRLEDELREIDELMQRYQSVPMSLADACLVRMAELNPASEILTLDSDFLIYRKLGSQPEVLNVNKKVVKIATIML</sequence>
<name>A0A7C3VW46_9CYAN</name>
<dbReference type="SUPFAM" id="SSF88723">
    <property type="entry name" value="PIN domain-like"/>
    <property type="match status" value="1"/>
</dbReference>
<protein>
    <submittedName>
        <fullName evidence="1">PIN domain-containing protein</fullName>
    </submittedName>
</protein>
<comment type="caution">
    <text evidence="1">The sequence shown here is derived from an EMBL/GenBank/DDBJ whole genome shotgun (WGS) entry which is preliminary data.</text>
</comment>
<accession>A0A7C3VW46</accession>
<dbReference type="AlphaFoldDB" id="A0A7C3VW46"/>
<dbReference type="InterPro" id="IPR029060">
    <property type="entry name" value="PIN-like_dom_sf"/>
</dbReference>
<dbReference type="Gene3D" id="3.40.50.1010">
    <property type="entry name" value="5'-nuclease"/>
    <property type="match status" value="1"/>
</dbReference>